<name>A0A917FC65_9PROT</name>
<dbReference type="Proteomes" id="UP000632498">
    <property type="component" value="Unassembled WGS sequence"/>
</dbReference>
<reference evidence="2" key="2">
    <citation type="submission" date="2020-09" db="EMBL/GenBank/DDBJ databases">
        <authorList>
            <person name="Sun Q."/>
            <person name="Zhou Y."/>
        </authorList>
    </citation>
    <scope>NUCLEOTIDE SEQUENCE</scope>
    <source>
        <strain evidence="2">CGMCC 1.15254</strain>
    </source>
</reference>
<evidence type="ECO:0000313" key="2">
    <source>
        <dbReference type="EMBL" id="GGF69399.1"/>
    </source>
</evidence>
<protein>
    <recommendedName>
        <fullName evidence="1">YjiS-like domain-containing protein</fullName>
    </recommendedName>
</protein>
<organism evidence="2 3">
    <name type="scientific">Terasakiella brassicae</name>
    <dbReference type="NCBI Taxonomy" id="1634917"/>
    <lineage>
        <taxon>Bacteria</taxon>
        <taxon>Pseudomonadati</taxon>
        <taxon>Pseudomonadota</taxon>
        <taxon>Alphaproteobacteria</taxon>
        <taxon>Rhodospirillales</taxon>
        <taxon>Terasakiellaceae</taxon>
        <taxon>Terasakiella</taxon>
    </lineage>
</organism>
<dbReference type="EMBL" id="BMHV01000018">
    <property type="protein sequence ID" value="GGF69399.1"/>
    <property type="molecule type" value="Genomic_DNA"/>
</dbReference>
<accession>A0A917FC65</accession>
<comment type="caution">
    <text evidence="2">The sequence shown here is derived from an EMBL/GenBank/DDBJ whole genome shotgun (WGS) entry which is preliminary data.</text>
</comment>
<keyword evidence="3" id="KW-1185">Reference proteome</keyword>
<evidence type="ECO:0000313" key="3">
    <source>
        <dbReference type="Proteomes" id="UP000632498"/>
    </source>
</evidence>
<dbReference type="Pfam" id="PF06568">
    <property type="entry name" value="YjiS-like"/>
    <property type="match status" value="1"/>
</dbReference>
<dbReference type="AlphaFoldDB" id="A0A917FC65"/>
<dbReference type="RefSeq" id="WP_188665574.1">
    <property type="nucleotide sequence ID" value="NZ_BMHV01000018.1"/>
</dbReference>
<gene>
    <name evidence="2" type="ORF">GCM10011332_24440</name>
</gene>
<dbReference type="InterPro" id="IPR009506">
    <property type="entry name" value="YjiS-like"/>
</dbReference>
<evidence type="ECO:0000259" key="1">
    <source>
        <dbReference type="Pfam" id="PF06568"/>
    </source>
</evidence>
<proteinExistence type="predicted"/>
<reference evidence="2" key="1">
    <citation type="journal article" date="2014" name="Int. J. Syst. Evol. Microbiol.">
        <title>Complete genome sequence of Corynebacterium casei LMG S-19264T (=DSM 44701T), isolated from a smear-ripened cheese.</title>
        <authorList>
            <consortium name="US DOE Joint Genome Institute (JGI-PGF)"/>
            <person name="Walter F."/>
            <person name="Albersmeier A."/>
            <person name="Kalinowski J."/>
            <person name="Ruckert C."/>
        </authorList>
    </citation>
    <scope>NUCLEOTIDE SEQUENCE</scope>
    <source>
        <strain evidence="2">CGMCC 1.15254</strain>
    </source>
</reference>
<feature type="domain" description="YjiS-like" evidence="1">
    <location>
        <begin position="34"/>
        <end position="67"/>
    </location>
</feature>
<sequence>MSVETLNIIECCSPHNGEKVQARLGTTLKTVHKTLFVWLHRHKSRKSLAYLSDHMLKDVGLTKAQVEAEIAKPFWVR</sequence>